<dbReference type="SMART" id="SM00530">
    <property type="entry name" value="HTH_XRE"/>
    <property type="match status" value="1"/>
</dbReference>
<feature type="domain" description="OmpR/PhoB-type" evidence="7">
    <location>
        <begin position="52"/>
        <end position="158"/>
    </location>
</feature>
<evidence type="ECO:0000256" key="1">
    <source>
        <dbReference type="ARBA" id="ARBA00005820"/>
    </source>
</evidence>
<dbReference type="InterPro" id="IPR019734">
    <property type="entry name" value="TPR_rpt"/>
</dbReference>
<dbReference type="InterPro" id="IPR005158">
    <property type="entry name" value="BTAD"/>
</dbReference>
<dbReference type="SUPFAM" id="SSF46894">
    <property type="entry name" value="C-terminal effector domain of the bipartite response regulators"/>
    <property type="match status" value="1"/>
</dbReference>
<evidence type="ECO:0000259" key="6">
    <source>
        <dbReference type="PROSITE" id="PS50943"/>
    </source>
</evidence>
<gene>
    <name evidence="8" type="ORF">A4R43_20815</name>
</gene>
<dbReference type="Pfam" id="PF03704">
    <property type="entry name" value="BTAD"/>
    <property type="match status" value="1"/>
</dbReference>
<dbReference type="SMART" id="SM01043">
    <property type="entry name" value="BTAD"/>
    <property type="match status" value="1"/>
</dbReference>
<dbReference type="InterPro" id="IPR001387">
    <property type="entry name" value="Cro/C1-type_HTH"/>
</dbReference>
<dbReference type="InterPro" id="IPR010982">
    <property type="entry name" value="Lambda_DNA-bd_dom_sf"/>
</dbReference>
<sequence length="1080" mass="117445">MPVDNRLRARRLLAGLTQAQLAERAGVSLRAVRNAERGHVRSSRAETLRRLLAVLTEEDPPLRIRVLGPLSVHLAGEPVELGAEKQRRLLALLAIQPNRAVRREEIVDVLWGTEPPSSCLDLVHTYVARLRKVLEPRRVRQEPARVITTVNGGYLLSATEEQLDLLQFEAAVKRAEEAEDPVTAEPHWVEALGAWRGPVLAGMDGFRHHPVRHALTARRADAVLAYAEVVGAQGKHGDAVPHLRALTAAEPLHETAHARLMLSLAGAGQQAAALELFDEIRRRLADELGIEPGPELRRAHTRVLRPEAPDGERPRPAQLPADVSGFTGRADELAALNHLLPGEGTDVRIAVLSGTAGVGKTAVAVRWAHRSRDRFPDGQLYLDLRGYGPDRPVEPGDALSGFLRALGVAGSAVPAEEDQRAALFRTELADRHLLLILDNAGSAEQVRPLLPGSASCSVLVTSRETLPALIARHGAHRVVLDLLTAEDSMELLRTLLGDRVAAEPVPAEALAEYCVRLPLALRLVAELALARPEVSLAELATELADERRRLDLLGGGGDPRTAVRAVFSWSYRHLPADAARLFRLWGLHPGRTLTPDAAAALADLDLAEARRLIDVLVRAHLAEELRPGRYQLHDLLRVYAAELAEDDRDALTRLFDHYTAAAAVAMDLVSPQEKHLRPEAPPTPVPGWRPVNAQEWLEAERANLLAVASHATRHGWPEHVRLLSGILWKYLDLGGYHEDALMLHTHASAFAEAGERTDPLTLIGLGYWRVGRSKEALSYLEEALAAARESGNRNTESYVLNTLGLVCRALGRFADALAYLEQALELARETEDRTSEGLVLVVLGAACRGMGRYRDAVRYLELALVAARETGDRTSEGYVCVNLGDVLSAQGKHEQAVSSLEDGLALFAETGTRTSEGYALGILGGALRCLGRYEEALERLDQALAVSRETGGRINEGVALKHRGDVHRDLGHHDDAASCLGEALAIARECADRGVESRVLNSLGSLALARGEAAEAARFFRDALEIAVETGCVGDQAAAHHGLGEATGEREHWEHALARYAEMGVPEADEVRARLRPVRV</sequence>
<dbReference type="SMART" id="SM00382">
    <property type="entry name" value="AAA"/>
    <property type="match status" value="1"/>
</dbReference>
<keyword evidence="2 4" id="KW-0238">DNA-binding</keyword>
<dbReference type="CDD" id="cd00093">
    <property type="entry name" value="HTH_XRE"/>
    <property type="match status" value="1"/>
</dbReference>
<evidence type="ECO:0000313" key="9">
    <source>
        <dbReference type="Proteomes" id="UP000250434"/>
    </source>
</evidence>
<proteinExistence type="inferred from homology"/>
<dbReference type="InterPro" id="IPR036388">
    <property type="entry name" value="WH-like_DNA-bd_sf"/>
</dbReference>
<evidence type="ECO:0000256" key="2">
    <source>
        <dbReference type="ARBA" id="ARBA00023125"/>
    </source>
</evidence>
<dbReference type="InterPro" id="IPR003593">
    <property type="entry name" value="AAA+_ATPase"/>
</dbReference>
<dbReference type="GO" id="GO:0003677">
    <property type="term" value="F:DNA binding"/>
    <property type="evidence" value="ECO:0007669"/>
    <property type="project" value="UniProtKB-UniRule"/>
</dbReference>
<dbReference type="SUPFAM" id="SSF52540">
    <property type="entry name" value="P-loop containing nucleoside triphosphate hydrolases"/>
    <property type="match status" value="1"/>
</dbReference>
<feature type="compositionally biased region" description="Basic and acidic residues" evidence="5">
    <location>
        <begin position="305"/>
        <end position="315"/>
    </location>
</feature>
<dbReference type="InterPro" id="IPR027417">
    <property type="entry name" value="P-loop_NTPase"/>
</dbReference>
<evidence type="ECO:0000256" key="3">
    <source>
        <dbReference type="PROSITE-ProRule" id="PRU00339"/>
    </source>
</evidence>
<evidence type="ECO:0000256" key="5">
    <source>
        <dbReference type="SAM" id="MobiDB-lite"/>
    </source>
</evidence>
<dbReference type="InterPro" id="IPR001867">
    <property type="entry name" value="OmpR/PhoB-type_DNA-bd"/>
</dbReference>
<dbReference type="Pfam" id="PF01381">
    <property type="entry name" value="HTH_3"/>
    <property type="match status" value="1"/>
</dbReference>
<organism evidence="8 9">
    <name type="scientific">Amycolatopsis albispora</name>
    <dbReference type="NCBI Taxonomy" id="1804986"/>
    <lineage>
        <taxon>Bacteria</taxon>
        <taxon>Bacillati</taxon>
        <taxon>Actinomycetota</taxon>
        <taxon>Actinomycetes</taxon>
        <taxon>Pseudonocardiales</taxon>
        <taxon>Pseudonocardiaceae</taxon>
        <taxon>Amycolatopsis</taxon>
    </lineage>
</organism>
<comment type="similarity">
    <text evidence="1">Belongs to the AfsR/DnrI/RedD regulatory family.</text>
</comment>
<evidence type="ECO:0000256" key="4">
    <source>
        <dbReference type="PROSITE-ProRule" id="PRU01091"/>
    </source>
</evidence>
<dbReference type="SMART" id="SM00862">
    <property type="entry name" value="Trans_reg_C"/>
    <property type="match status" value="1"/>
</dbReference>
<dbReference type="Gene3D" id="1.10.260.40">
    <property type="entry name" value="lambda repressor-like DNA-binding domains"/>
    <property type="match status" value="1"/>
</dbReference>
<feature type="repeat" description="TPR" evidence="3">
    <location>
        <begin position="797"/>
        <end position="830"/>
    </location>
</feature>
<dbReference type="Gene3D" id="1.25.40.10">
    <property type="entry name" value="Tetratricopeptide repeat domain"/>
    <property type="match status" value="3"/>
</dbReference>
<dbReference type="SMART" id="SM00028">
    <property type="entry name" value="TPR"/>
    <property type="match status" value="7"/>
</dbReference>
<dbReference type="EMBL" id="CP015163">
    <property type="protein sequence ID" value="AXB44644.1"/>
    <property type="molecule type" value="Genomic_DNA"/>
</dbReference>
<dbReference type="InterPro" id="IPR016032">
    <property type="entry name" value="Sig_transdc_resp-reg_C-effctor"/>
</dbReference>
<dbReference type="AlphaFoldDB" id="A0A344L9C0"/>
<dbReference type="Pfam" id="PF00486">
    <property type="entry name" value="Trans_reg_C"/>
    <property type="match status" value="1"/>
</dbReference>
<feature type="repeat" description="TPR" evidence="3">
    <location>
        <begin position="997"/>
        <end position="1030"/>
    </location>
</feature>
<accession>A0A344L9C0</accession>
<feature type="domain" description="HTH cro/C1-type" evidence="6">
    <location>
        <begin position="7"/>
        <end position="62"/>
    </location>
</feature>
<dbReference type="Proteomes" id="UP000250434">
    <property type="component" value="Chromosome"/>
</dbReference>
<dbReference type="GO" id="GO:0000160">
    <property type="term" value="P:phosphorelay signal transduction system"/>
    <property type="evidence" value="ECO:0007669"/>
    <property type="project" value="InterPro"/>
</dbReference>
<dbReference type="Pfam" id="PF13374">
    <property type="entry name" value="TPR_10"/>
    <property type="match status" value="1"/>
</dbReference>
<protein>
    <submittedName>
        <fullName evidence="8">XRE family transcriptional regulator</fullName>
    </submittedName>
</protein>
<dbReference type="PRINTS" id="PR00364">
    <property type="entry name" value="DISEASERSIST"/>
</dbReference>
<dbReference type="PROSITE" id="PS51755">
    <property type="entry name" value="OMPR_PHOB"/>
    <property type="match status" value="1"/>
</dbReference>
<name>A0A344L9C0_9PSEU</name>
<dbReference type="CDD" id="cd00383">
    <property type="entry name" value="trans_reg_C"/>
    <property type="match status" value="1"/>
</dbReference>
<dbReference type="PROSITE" id="PS50005">
    <property type="entry name" value="TPR"/>
    <property type="match status" value="2"/>
</dbReference>
<evidence type="ECO:0000313" key="8">
    <source>
        <dbReference type="EMBL" id="AXB44644.1"/>
    </source>
</evidence>
<dbReference type="KEGG" id="aab:A4R43_20815"/>
<feature type="DNA-binding region" description="OmpR/PhoB-type" evidence="4">
    <location>
        <begin position="52"/>
        <end position="158"/>
    </location>
</feature>
<dbReference type="Gene3D" id="1.10.10.10">
    <property type="entry name" value="Winged helix-like DNA-binding domain superfamily/Winged helix DNA-binding domain"/>
    <property type="match status" value="1"/>
</dbReference>
<dbReference type="PANTHER" id="PTHR47691:SF3">
    <property type="entry name" value="HTH-TYPE TRANSCRIPTIONAL REGULATOR RV0890C-RELATED"/>
    <property type="match status" value="1"/>
</dbReference>
<dbReference type="CDD" id="cd15831">
    <property type="entry name" value="BTAD"/>
    <property type="match status" value="1"/>
</dbReference>
<keyword evidence="3" id="KW-0802">TPR repeat</keyword>
<dbReference type="SUPFAM" id="SSF48452">
    <property type="entry name" value="TPR-like"/>
    <property type="match status" value="3"/>
</dbReference>
<evidence type="ECO:0000259" key="7">
    <source>
        <dbReference type="PROSITE" id="PS51755"/>
    </source>
</evidence>
<dbReference type="SUPFAM" id="SSF47413">
    <property type="entry name" value="lambda repressor-like DNA-binding domains"/>
    <property type="match status" value="1"/>
</dbReference>
<dbReference type="PROSITE" id="PS50943">
    <property type="entry name" value="HTH_CROC1"/>
    <property type="match status" value="1"/>
</dbReference>
<keyword evidence="9" id="KW-1185">Reference proteome</keyword>
<dbReference type="InterPro" id="IPR011990">
    <property type="entry name" value="TPR-like_helical_dom_sf"/>
</dbReference>
<dbReference type="GO" id="GO:0006355">
    <property type="term" value="P:regulation of DNA-templated transcription"/>
    <property type="evidence" value="ECO:0007669"/>
    <property type="project" value="InterPro"/>
</dbReference>
<dbReference type="PANTHER" id="PTHR47691">
    <property type="entry name" value="REGULATOR-RELATED"/>
    <property type="match status" value="1"/>
</dbReference>
<dbReference type="Pfam" id="PF13424">
    <property type="entry name" value="TPR_12"/>
    <property type="match status" value="3"/>
</dbReference>
<reference evidence="8 9" key="1">
    <citation type="submission" date="2016-04" db="EMBL/GenBank/DDBJ databases">
        <title>Complete genome sequence and analysis of deep-sea sediment isolate, Amycolatopsis sp. WP1.</title>
        <authorList>
            <person name="Wang H."/>
            <person name="Chen S."/>
            <person name="Wu Q."/>
        </authorList>
    </citation>
    <scope>NUCLEOTIDE SEQUENCE [LARGE SCALE GENOMIC DNA]</scope>
    <source>
        <strain evidence="8 9">WP1</strain>
    </source>
</reference>
<feature type="region of interest" description="Disordered" evidence="5">
    <location>
        <begin position="305"/>
        <end position="324"/>
    </location>
</feature>